<dbReference type="PANTHER" id="PTHR15728:SF0">
    <property type="entry name" value="PAN2-PAN3 DEADENYLATION COMPLEX CATALYTIC SUBUNIT PAN2"/>
    <property type="match status" value="1"/>
</dbReference>
<dbReference type="AlphaFoldDB" id="A0A183ISM6"/>
<reference evidence="2 3" key="2">
    <citation type="submission" date="2018-11" db="EMBL/GenBank/DDBJ databases">
        <authorList>
            <consortium name="Pathogen Informatics"/>
        </authorList>
    </citation>
    <scope>NUCLEOTIDE SEQUENCE [LARGE SCALE GENOMIC DNA]</scope>
</reference>
<dbReference type="EMBL" id="UZAM01009906">
    <property type="protein sequence ID" value="VDP10440.1"/>
    <property type="molecule type" value="Genomic_DNA"/>
</dbReference>
<evidence type="ECO:0000313" key="2">
    <source>
        <dbReference type="EMBL" id="VDP10440.1"/>
    </source>
</evidence>
<keyword evidence="3" id="KW-1185">Reference proteome</keyword>
<dbReference type="GO" id="GO:0031251">
    <property type="term" value="C:PAN complex"/>
    <property type="evidence" value="ECO:0007669"/>
    <property type="project" value="TreeGrafter"/>
</dbReference>
<sequence>MTDGKLFDDVVLPEETCGLFNAVLTDGNRVTAIQFDSCYELLWMGNSAGRVTSFYGSAMGRYTSFRMFPADEVRSLLSLDDNILALSPTAVKCNTKCGLCVSSLCSPEFHDLQCVLMNRRSPDNAFLGGLQSFVNVLNLPRMELVEKVPIPEADCVLMKGNESVVYSATSKGQVSQSVH</sequence>
<reference evidence="4" key="1">
    <citation type="submission" date="2016-06" db="UniProtKB">
        <authorList>
            <consortium name="WormBaseParasite"/>
        </authorList>
    </citation>
    <scope>IDENTIFICATION</scope>
</reference>
<dbReference type="Gene3D" id="2.130.10.10">
    <property type="entry name" value="YVTN repeat-like/Quinoprotein amine dehydrogenase"/>
    <property type="match status" value="1"/>
</dbReference>
<evidence type="ECO:0000313" key="4">
    <source>
        <dbReference type="WBParaSite" id="SBAD_0000688101-mRNA-1"/>
    </source>
</evidence>
<evidence type="ECO:0000259" key="1">
    <source>
        <dbReference type="Pfam" id="PF20770"/>
    </source>
</evidence>
<dbReference type="Pfam" id="PF20770">
    <property type="entry name" value="PAN2_N"/>
    <property type="match status" value="1"/>
</dbReference>
<dbReference type="InterPro" id="IPR048841">
    <property type="entry name" value="PAN2_N"/>
</dbReference>
<name>A0A183ISM6_9BILA</name>
<protein>
    <submittedName>
        <fullName evidence="4">CNH domain-containing protein</fullName>
    </submittedName>
</protein>
<evidence type="ECO:0000313" key="3">
    <source>
        <dbReference type="Proteomes" id="UP000270296"/>
    </source>
</evidence>
<dbReference type="GO" id="GO:0000289">
    <property type="term" value="P:nuclear-transcribed mRNA poly(A) tail shortening"/>
    <property type="evidence" value="ECO:0007669"/>
    <property type="project" value="TreeGrafter"/>
</dbReference>
<dbReference type="Proteomes" id="UP000270296">
    <property type="component" value="Unassembled WGS sequence"/>
</dbReference>
<dbReference type="PANTHER" id="PTHR15728">
    <property type="entry name" value="DEADENYLATION COMPLEX CATALYTIC SUBUNIT PAN2"/>
    <property type="match status" value="1"/>
</dbReference>
<dbReference type="OrthoDB" id="16516at2759"/>
<dbReference type="WBParaSite" id="SBAD_0000688101-mRNA-1">
    <property type="protein sequence ID" value="SBAD_0000688101-mRNA-1"/>
    <property type="gene ID" value="SBAD_0000688101"/>
</dbReference>
<feature type="domain" description="PAN2-PAN3 deadenylation complex catalytic subunit PAN2 N-terminal" evidence="1">
    <location>
        <begin position="21"/>
        <end position="175"/>
    </location>
</feature>
<accession>A0A183ISM6</accession>
<organism evidence="4">
    <name type="scientific">Soboliphyme baturini</name>
    <dbReference type="NCBI Taxonomy" id="241478"/>
    <lineage>
        <taxon>Eukaryota</taxon>
        <taxon>Metazoa</taxon>
        <taxon>Ecdysozoa</taxon>
        <taxon>Nematoda</taxon>
        <taxon>Enoplea</taxon>
        <taxon>Dorylaimia</taxon>
        <taxon>Dioctophymatida</taxon>
        <taxon>Dioctophymatoidea</taxon>
        <taxon>Soboliphymatidae</taxon>
        <taxon>Soboliphyme</taxon>
    </lineage>
</organism>
<proteinExistence type="predicted"/>
<gene>
    <name evidence="2" type="ORF">SBAD_LOCUS6623</name>
</gene>
<dbReference type="InterPro" id="IPR050785">
    <property type="entry name" value="PAN2-PAN3_catalytic_subunit"/>
</dbReference>
<dbReference type="GO" id="GO:0000932">
    <property type="term" value="C:P-body"/>
    <property type="evidence" value="ECO:0007669"/>
    <property type="project" value="TreeGrafter"/>
</dbReference>
<dbReference type="InterPro" id="IPR015943">
    <property type="entry name" value="WD40/YVTN_repeat-like_dom_sf"/>
</dbReference>
<dbReference type="GO" id="GO:0004535">
    <property type="term" value="F:poly(A)-specific ribonuclease activity"/>
    <property type="evidence" value="ECO:0007669"/>
    <property type="project" value="TreeGrafter"/>
</dbReference>